<evidence type="ECO:0000256" key="1">
    <source>
        <dbReference type="SAM" id="MobiDB-lite"/>
    </source>
</evidence>
<protein>
    <submittedName>
        <fullName evidence="3">Uncharacterized protein</fullName>
    </submittedName>
</protein>
<dbReference type="Proteomes" id="UP001286456">
    <property type="component" value="Unassembled WGS sequence"/>
</dbReference>
<accession>A0AAE0IME4</accession>
<sequence>MNPPSYSYTTRITAFPRRVGVRRACLGSQWICCCINFSWQAGRRPSTCPALMLALPPAAWLFCFGIIHSMSIYRASHKTAVDDSCGPLLTRTCTQRKPPSTQKHVPTSKGSGIPKEDLVGPSKLLQRLSQVQVQVHANRQSALCLAWIIIRNHHG</sequence>
<organism evidence="3 4">
    <name type="scientific">Cercophora scortea</name>
    <dbReference type="NCBI Taxonomy" id="314031"/>
    <lineage>
        <taxon>Eukaryota</taxon>
        <taxon>Fungi</taxon>
        <taxon>Dikarya</taxon>
        <taxon>Ascomycota</taxon>
        <taxon>Pezizomycotina</taxon>
        <taxon>Sordariomycetes</taxon>
        <taxon>Sordariomycetidae</taxon>
        <taxon>Sordariales</taxon>
        <taxon>Lasiosphaeriaceae</taxon>
        <taxon>Cercophora</taxon>
    </lineage>
</organism>
<dbReference type="EMBL" id="JAUEPO010000003">
    <property type="protein sequence ID" value="KAK3327639.1"/>
    <property type="molecule type" value="Genomic_DNA"/>
</dbReference>
<keyword evidence="2" id="KW-0472">Membrane</keyword>
<feature type="transmembrane region" description="Helical" evidence="2">
    <location>
        <begin position="50"/>
        <end position="68"/>
    </location>
</feature>
<keyword evidence="4" id="KW-1185">Reference proteome</keyword>
<proteinExistence type="predicted"/>
<evidence type="ECO:0000313" key="4">
    <source>
        <dbReference type="Proteomes" id="UP001286456"/>
    </source>
</evidence>
<evidence type="ECO:0000256" key="2">
    <source>
        <dbReference type="SAM" id="Phobius"/>
    </source>
</evidence>
<evidence type="ECO:0000313" key="3">
    <source>
        <dbReference type="EMBL" id="KAK3327639.1"/>
    </source>
</evidence>
<keyword evidence="2" id="KW-0812">Transmembrane</keyword>
<feature type="compositionally biased region" description="Polar residues" evidence="1">
    <location>
        <begin position="95"/>
        <end position="110"/>
    </location>
</feature>
<name>A0AAE0IME4_9PEZI</name>
<feature type="region of interest" description="Disordered" evidence="1">
    <location>
        <begin position="95"/>
        <end position="115"/>
    </location>
</feature>
<gene>
    <name evidence="3" type="ORF">B0T19DRAFT_169261</name>
</gene>
<keyword evidence="2" id="KW-1133">Transmembrane helix</keyword>
<reference evidence="3" key="1">
    <citation type="journal article" date="2023" name="Mol. Phylogenet. Evol.">
        <title>Genome-scale phylogeny and comparative genomics of the fungal order Sordariales.</title>
        <authorList>
            <person name="Hensen N."/>
            <person name="Bonometti L."/>
            <person name="Westerberg I."/>
            <person name="Brannstrom I.O."/>
            <person name="Guillou S."/>
            <person name="Cros-Aarteil S."/>
            <person name="Calhoun S."/>
            <person name="Haridas S."/>
            <person name="Kuo A."/>
            <person name="Mondo S."/>
            <person name="Pangilinan J."/>
            <person name="Riley R."/>
            <person name="LaButti K."/>
            <person name="Andreopoulos B."/>
            <person name="Lipzen A."/>
            <person name="Chen C."/>
            <person name="Yan M."/>
            <person name="Daum C."/>
            <person name="Ng V."/>
            <person name="Clum A."/>
            <person name="Steindorff A."/>
            <person name="Ohm R.A."/>
            <person name="Martin F."/>
            <person name="Silar P."/>
            <person name="Natvig D.O."/>
            <person name="Lalanne C."/>
            <person name="Gautier V."/>
            <person name="Ament-Velasquez S.L."/>
            <person name="Kruys A."/>
            <person name="Hutchinson M.I."/>
            <person name="Powell A.J."/>
            <person name="Barry K."/>
            <person name="Miller A.N."/>
            <person name="Grigoriev I.V."/>
            <person name="Debuchy R."/>
            <person name="Gladieux P."/>
            <person name="Hiltunen Thoren M."/>
            <person name="Johannesson H."/>
        </authorList>
    </citation>
    <scope>NUCLEOTIDE SEQUENCE</scope>
    <source>
        <strain evidence="3">SMH4131-1</strain>
    </source>
</reference>
<comment type="caution">
    <text evidence="3">The sequence shown here is derived from an EMBL/GenBank/DDBJ whole genome shotgun (WGS) entry which is preliminary data.</text>
</comment>
<dbReference type="AlphaFoldDB" id="A0AAE0IME4"/>
<reference evidence="3" key="2">
    <citation type="submission" date="2023-06" db="EMBL/GenBank/DDBJ databases">
        <authorList>
            <consortium name="Lawrence Berkeley National Laboratory"/>
            <person name="Haridas S."/>
            <person name="Hensen N."/>
            <person name="Bonometti L."/>
            <person name="Westerberg I."/>
            <person name="Brannstrom I.O."/>
            <person name="Guillou S."/>
            <person name="Cros-Aarteil S."/>
            <person name="Calhoun S."/>
            <person name="Kuo A."/>
            <person name="Mondo S."/>
            <person name="Pangilinan J."/>
            <person name="Riley R."/>
            <person name="Labutti K."/>
            <person name="Andreopoulos B."/>
            <person name="Lipzen A."/>
            <person name="Chen C."/>
            <person name="Yanf M."/>
            <person name="Daum C."/>
            <person name="Ng V."/>
            <person name="Clum A."/>
            <person name="Steindorff A."/>
            <person name="Ohm R."/>
            <person name="Martin F."/>
            <person name="Silar P."/>
            <person name="Natvig D."/>
            <person name="Lalanne C."/>
            <person name="Gautier V."/>
            <person name="Ament-Velasquez S.L."/>
            <person name="Kruys A."/>
            <person name="Hutchinson M.I."/>
            <person name="Powell A.J."/>
            <person name="Barry K."/>
            <person name="Miller A.N."/>
            <person name="Grigoriev I.V."/>
            <person name="Debuchy R."/>
            <person name="Gladieux P."/>
            <person name="Thoren M.H."/>
            <person name="Johannesson H."/>
        </authorList>
    </citation>
    <scope>NUCLEOTIDE SEQUENCE</scope>
    <source>
        <strain evidence="3">SMH4131-1</strain>
    </source>
</reference>